<organism evidence="2 3">
    <name type="scientific">Mycena pura</name>
    <dbReference type="NCBI Taxonomy" id="153505"/>
    <lineage>
        <taxon>Eukaryota</taxon>
        <taxon>Fungi</taxon>
        <taxon>Dikarya</taxon>
        <taxon>Basidiomycota</taxon>
        <taxon>Agaricomycotina</taxon>
        <taxon>Agaricomycetes</taxon>
        <taxon>Agaricomycetidae</taxon>
        <taxon>Agaricales</taxon>
        <taxon>Marasmiineae</taxon>
        <taxon>Mycenaceae</taxon>
        <taxon>Mycena</taxon>
    </lineage>
</organism>
<dbReference type="Gene3D" id="2.40.40.10">
    <property type="entry name" value="RlpA-like domain"/>
    <property type="match status" value="1"/>
</dbReference>
<dbReference type="Proteomes" id="UP001219525">
    <property type="component" value="Unassembled WGS sequence"/>
</dbReference>
<dbReference type="SUPFAM" id="SSF50685">
    <property type="entry name" value="Barwin-like endoglucanases"/>
    <property type="match status" value="1"/>
</dbReference>
<reference evidence="2" key="1">
    <citation type="submission" date="2023-03" db="EMBL/GenBank/DDBJ databases">
        <title>Massive genome expansion in bonnet fungi (Mycena s.s.) driven by repeated elements and novel gene families across ecological guilds.</title>
        <authorList>
            <consortium name="Lawrence Berkeley National Laboratory"/>
            <person name="Harder C.B."/>
            <person name="Miyauchi S."/>
            <person name="Viragh M."/>
            <person name="Kuo A."/>
            <person name="Thoen E."/>
            <person name="Andreopoulos B."/>
            <person name="Lu D."/>
            <person name="Skrede I."/>
            <person name="Drula E."/>
            <person name="Henrissat B."/>
            <person name="Morin E."/>
            <person name="Kohler A."/>
            <person name="Barry K."/>
            <person name="LaButti K."/>
            <person name="Morin E."/>
            <person name="Salamov A."/>
            <person name="Lipzen A."/>
            <person name="Mereny Z."/>
            <person name="Hegedus B."/>
            <person name="Baldrian P."/>
            <person name="Stursova M."/>
            <person name="Weitz H."/>
            <person name="Taylor A."/>
            <person name="Grigoriev I.V."/>
            <person name="Nagy L.G."/>
            <person name="Martin F."/>
            <person name="Kauserud H."/>
        </authorList>
    </citation>
    <scope>NUCLEOTIDE SEQUENCE</scope>
    <source>
        <strain evidence="2">9144</strain>
    </source>
</reference>
<keyword evidence="3" id="KW-1185">Reference proteome</keyword>
<dbReference type="AlphaFoldDB" id="A0AAD6Y368"/>
<comment type="caution">
    <text evidence="2">The sequence shown here is derived from an EMBL/GenBank/DDBJ whole genome shotgun (WGS) entry which is preliminary data.</text>
</comment>
<dbReference type="InterPro" id="IPR036908">
    <property type="entry name" value="RlpA-like_sf"/>
</dbReference>
<gene>
    <name evidence="2" type="ORF">GGX14DRAFT_401603</name>
</gene>
<evidence type="ECO:0000313" key="2">
    <source>
        <dbReference type="EMBL" id="KAJ7198974.1"/>
    </source>
</evidence>
<keyword evidence="1" id="KW-0732">Signal</keyword>
<feature type="chain" id="PRO_5041942195" evidence="1">
    <location>
        <begin position="21"/>
        <end position="121"/>
    </location>
</feature>
<feature type="signal peptide" evidence="1">
    <location>
        <begin position="1"/>
        <end position="20"/>
    </location>
</feature>
<protein>
    <submittedName>
        <fullName evidence="2">Uncharacterized protein</fullName>
    </submittedName>
</protein>
<evidence type="ECO:0000256" key="1">
    <source>
        <dbReference type="SAM" id="SignalP"/>
    </source>
</evidence>
<dbReference type="EMBL" id="JARJCW010000070">
    <property type="protein sequence ID" value="KAJ7198974.1"/>
    <property type="molecule type" value="Genomic_DNA"/>
</dbReference>
<name>A0AAD6Y368_9AGAR</name>
<accession>A0AAD6Y368</accession>
<proteinExistence type="predicted"/>
<dbReference type="CDD" id="cd22191">
    <property type="entry name" value="DPBB_RlpA_EXP_N-like"/>
    <property type="match status" value="1"/>
</dbReference>
<evidence type="ECO:0000313" key="3">
    <source>
        <dbReference type="Proteomes" id="UP001219525"/>
    </source>
</evidence>
<sequence>MKHFVVVATLSLVFSAMVAGSAPTEPDTVGQASLFIPTGSPQQCGSTVTDSDLAVLISPDVFESGARCGDSVTVAFESHSVVLEVAGECVCIASSIEMTQAAYTALGAPVLRPVTVNWAFD</sequence>